<proteinExistence type="inferred from homology"/>
<dbReference type="GO" id="GO:0009307">
    <property type="term" value="P:DNA restriction-modification system"/>
    <property type="evidence" value="ECO:0007669"/>
    <property type="project" value="UniProtKB-KW"/>
</dbReference>
<dbReference type="Pfam" id="PF01381">
    <property type="entry name" value="HTH_3"/>
    <property type="match status" value="1"/>
</dbReference>
<name>A0A5A7S6Z4_9NOCA</name>
<dbReference type="InterPro" id="IPR018117">
    <property type="entry name" value="C5_DNA_meth_AS"/>
</dbReference>
<dbReference type="GO" id="GO:0044027">
    <property type="term" value="P:negative regulation of gene expression via chromosomal CpG island methylation"/>
    <property type="evidence" value="ECO:0007669"/>
    <property type="project" value="TreeGrafter"/>
</dbReference>
<evidence type="ECO:0000259" key="8">
    <source>
        <dbReference type="PROSITE" id="PS50943"/>
    </source>
</evidence>
<dbReference type="InterPro" id="IPR029063">
    <property type="entry name" value="SAM-dependent_MTases_sf"/>
</dbReference>
<dbReference type="Gene3D" id="3.40.50.150">
    <property type="entry name" value="Vaccinia Virus protein VP39"/>
    <property type="match status" value="1"/>
</dbReference>
<gene>
    <name evidence="9" type="primary">dcm</name>
    <name evidence="9" type="ORF">FOY51_24435</name>
</gene>
<sequence>MAIPGSELRARRLSVGISQYRFARLAGVSSALLSSWELERSAPRAASARKVLTALAELETTYVPVTKRPSGYAGRRRRMPARPIVTVRSVDDPPVGAPGVLTAFSGCGGMAEGFRMAGCAIEGYLEVVPAARATFGRNFPQARCVGSDIRELDEDRVSSLLDGVQIDILAGGPPCQGFSLAGKRDPNDPRNQLFTGLLRLADLVRPSFVVMENVRLLLSMKDPGGGLVIDRIVGEMSQHGYDATVNVVNAQDYGVPQFRERVFIVATDARLGIAPVRFPAPTHGTATRRTFRDATADLAPLESGQASDGDPLHWAVEHPEHVLRWLRDVPEGMSAHDNDDPALRPPSGYNTTYKRLRWDEPASTIGTTFGMISASRNVHPTHTRSLTVREAVRIQTFPDDYVFDGKWGAIRTMIGNAVPPALAQVLAGHLVEILRSSTDRE</sequence>
<evidence type="ECO:0000256" key="5">
    <source>
        <dbReference type="PROSITE-ProRule" id="PRU01016"/>
    </source>
</evidence>
<dbReference type="EC" id="2.1.1.37" evidence="7"/>
<comment type="caution">
    <text evidence="9">The sequence shown here is derived from an EMBL/GenBank/DDBJ whole genome shotgun (WGS) entry which is preliminary data.</text>
</comment>
<keyword evidence="2 5" id="KW-0808">Transferase</keyword>
<dbReference type="GO" id="GO:0003886">
    <property type="term" value="F:DNA (cytosine-5-)-methyltransferase activity"/>
    <property type="evidence" value="ECO:0007669"/>
    <property type="project" value="UniProtKB-EC"/>
</dbReference>
<dbReference type="GO" id="GO:0003677">
    <property type="term" value="F:DNA binding"/>
    <property type="evidence" value="ECO:0007669"/>
    <property type="project" value="InterPro"/>
</dbReference>
<evidence type="ECO:0000256" key="2">
    <source>
        <dbReference type="ARBA" id="ARBA00022679"/>
    </source>
</evidence>
<dbReference type="PROSITE" id="PS00095">
    <property type="entry name" value="C5_MTASE_2"/>
    <property type="match status" value="1"/>
</dbReference>
<dbReference type="InterPro" id="IPR001387">
    <property type="entry name" value="Cro/C1-type_HTH"/>
</dbReference>
<dbReference type="InterPro" id="IPR031303">
    <property type="entry name" value="C5_meth_CS"/>
</dbReference>
<feature type="active site" evidence="5">
    <location>
        <position position="175"/>
    </location>
</feature>
<dbReference type="InterPro" id="IPR050390">
    <property type="entry name" value="C5-Methyltransferase"/>
</dbReference>
<dbReference type="Gene3D" id="3.90.120.10">
    <property type="entry name" value="DNA Methylase, subunit A, domain 2"/>
    <property type="match status" value="1"/>
</dbReference>
<comment type="similarity">
    <text evidence="5 6">Belongs to the class I-like SAM-binding methyltransferase superfamily. C5-methyltransferase family.</text>
</comment>
<evidence type="ECO:0000313" key="10">
    <source>
        <dbReference type="Proteomes" id="UP000322244"/>
    </source>
</evidence>
<dbReference type="AlphaFoldDB" id="A0A5A7S6Z4"/>
<evidence type="ECO:0000256" key="1">
    <source>
        <dbReference type="ARBA" id="ARBA00022603"/>
    </source>
</evidence>
<dbReference type="NCBIfam" id="TIGR00675">
    <property type="entry name" value="dcm"/>
    <property type="match status" value="1"/>
</dbReference>
<evidence type="ECO:0000313" key="9">
    <source>
        <dbReference type="EMBL" id="KAA0018086.1"/>
    </source>
</evidence>
<dbReference type="GO" id="GO:0032259">
    <property type="term" value="P:methylation"/>
    <property type="evidence" value="ECO:0007669"/>
    <property type="project" value="UniProtKB-KW"/>
</dbReference>
<dbReference type="InterPro" id="IPR001525">
    <property type="entry name" value="C5_MeTfrase"/>
</dbReference>
<dbReference type="Proteomes" id="UP000322244">
    <property type="component" value="Unassembled WGS sequence"/>
</dbReference>
<dbReference type="CDD" id="cd00093">
    <property type="entry name" value="HTH_XRE"/>
    <property type="match status" value="1"/>
</dbReference>
<organism evidence="9 10">
    <name type="scientific">Antrihabitans cavernicola</name>
    <dbReference type="NCBI Taxonomy" id="2495913"/>
    <lineage>
        <taxon>Bacteria</taxon>
        <taxon>Bacillati</taxon>
        <taxon>Actinomycetota</taxon>
        <taxon>Actinomycetes</taxon>
        <taxon>Mycobacteriales</taxon>
        <taxon>Nocardiaceae</taxon>
        <taxon>Antrihabitans</taxon>
    </lineage>
</organism>
<dbReference type="PROSITE" id="PS51679">
    <property type="entry name" value="SAM_MT_C5"/>
    <property type="match status" value="1"/>
</dbReference>
<dbReference type="PANTHER" id="PTHR10629">
    <property type="entry name" value="CYTOSINE-SPECIFIC METHYLTRANSFERASE"/>
    <property type="match status" value="1"/>
</dbReference>
<protein>
    <recommendedName>
        <fullName evidence="7">Cytosine-specific methyltransferase</fullName>
        <ecNumber evidence="7">2.1.1.37</ecNumber>
    </recommendedName>
</protein>
<dbReference type="InterPro" id="IPR010982">
    <property type="entry name" value="Lambda_DNA-bd_dom_sf"/>
</dbReference>
<dbReference type="RefSeq" id="WP_149432893.1">
    <property type="nucleotide sequence ID" value="NZ_VLNY01000019.1"/>
</dbReference>
<feature type="domain" description="HTH cro/C1-type" evidence="8">
    <location>
        <begin position="8"/>
        <end position="63"/>
    </location>
</feature>
<keyword evidence="1 5" id="KW-0489">Methyltransferase</keyword>
<comment type="catalytic activity">
    <reaction evidence="7">
        <text>a 2'-deoxycytidine in DNA + S-adenosyl-L-methionine = a 5-methyl-2'-deoxycytidine in DNA + S-adenosyl-L-homocysteine + H(+)</text>
        <dbReference type="Rhea" id="RHEA:13681"/>
        <dbReference type="Rhea" id="RHEA-COMP:11369"/>
        <dbReference type="Rhea" id="RHEA-COMP:11370"/>
        <dbReference type="ChEBI" id="CHEBI:15378"/>
        <dbReference type="ChEBI" id="CHEBI:57856"/>
        <dbReference type="ChEBI" id="CHEBI:59789"/>
        <dbReference type="ChEBI" id="CHEBI:85452"/>
        <dbReference type="ChEBI" id="CHEBI:85454"/>
        <dbReference type="EC" id="2.1.1.37"/>
    </reaction>
</comment>
<evidence type="ECO:0000256" key="4">
    <source>
        <dbReference type="ARBA" id="ARBA00022747"/>
    </source>
</evidence>
<dbReference type="EMBL" id="VLNY01000019">
    <property type="protein sequence ID" value="KAA0018086.1"/>
    <property type="molecule type" value="Genomic_DNA"/>
</dbReference>
<accession>A0A5A7S6Z4</accession>
<dbReference type="OrthoDB" id="9813719at2"/>
<dbReference type="PRINTS" id="PR00105">
    <property type="entry name" value="C5METTRFRASE"/>
</dbReference>
<dbReference type="SMART" id="SM00530">
    <property type="entry name" value="HTH_XRE"/>
    <property type="match status" value="1"/>
</dbReference>
<dbReference type="Pfam" id="PF00145">
    <property type="entry name" value="DNA_methylase"/>
    <property type="match status" value="1"/>
</dbReference>
<dbReference type="SUPFAM" id="SSF47413">
    <property type="entry name" value="lambda repressor-like DNA-binding domains"/>
    <property type="match status" value="1"/>
</dbReference>
<reference evidence="9 10" key="1">
    <citation type="submission" date="2019-07" db="EMBL/GenBank/DDBJ databases">
        <title>Rhodococcus cavernicolus sp. nov., isolated from a cave.</title>
        <authorList>
            <person name="Lee S.D."/>
        </authorList>
    </citation>
    <scope>NUCLEOTIDE SEQUENCE [LARGE SCALE GENOMIC DNA]</scope>
    <source>
        <strain evidence="9 10">C1-24</strain>
    </source>
</reference>
<evidence type="ECO:0000256" key="6">
    <source>
        <dbReference type="RuleBase" id="RU000416"/>
    </source>
</evidence>
<evidence type="ECO:0000256" key="7">
    <source>
        <dbReference type="RuleBase" id="RU000417"/>
    </source>
</evidence>
<dbReference type="PROSITE" id="PS00094">
    <property type="entry name" value="C5_MTASE_1"/>
    <property type="match status" value="1"/>
</dbReference>
<evidence type="ECO:0000256" key="3">
    <source>
        <dbReference type="ARBA" id="ARBA00022691"/>
    </source>
</evidence>
<dbReference type="SUPFAM" id="SSF53335">
    <property type="entry name" value="S-adenosyl-L-methionine-dependent methyltransferases"/>
    <property type="match status" value="1"/>
</dbReference>
<keyword evidence="10" id="KW-1185">Reference proteome</keyword>
<dbReference type="PANTHER" id="PTHR10629:SF52">
    <property type="entry name" value="DNA (CYTOSINE-5)-METHYLTRANSFERASE 1"/>
    <property type="match status" value="1"/>
</dbReference>
<keyword evidence="3 5" id="KW-0949">S-adenosyl-L-methionine</keyword>
<dbReference type="Gene3D" id="1.10.260.40">
    <property type="entry name" value="lambda repressor-like DNA-binding domains"/>
    <property type="match status" value="1"/>
</dbReference>
<dbReference type="PROSITE" id="PS50943">
    <property type="entry name" value="HTH_CROC1"/>
    <property type="match status" value="1"/>
</dbReference>
<keyword evidence="4" id="KW-0680">Restriction system</keyword>